<dbReference type="PANTHER" id="PTHR11731">
    <property type="entry name" value="PROTEASE FAMILY S9B,C DIPEPTIDYL-PEPTIDASE IV-RELATED"/>
    <property type="match status" value="1"/>
</dbReference>
<keyword evidence="1" id="KW-0378">Hydrolase</keyword>
<evidence type="ECO:0000256" key="3">
    <source>
        <dbReference type="ARBA" id="ARBA00023180"/>
    </source>
</evidence>
<name>A0AAV5TZM5_9BILA</name>
<dbReference type="InterPro" id="IPR001375">
    <property type="entry name" value="Peptidase_S9_cat"/>
</dbReference>
<dbReference type="Proteomes" id="UP001432027">
    <property type="component" value="Unassembled WGS sequence"/>
</dbReference>
<protein>
    <recommendedName>
        <fullName evidence="4">Peptidase S9 prolyl oligopeptidase catalytic domain-containing protein</fullName>
    </recommendedName>
</protein>
<evidence type="ECO:0000313" key="6">
    <source>
        <dbReference type="Proteomes" id="UP001432027"/>
    </source>
</evidence>
<dbReference type="GO" id="GO:0006508">
    <property type="term" value="P:proteolysis"/>
    <property type="evidence" value="ECO:0007669"/>
    <property type="project" value="InterPro"/>
</dbReference>
<comment type="caution">
    <text evidence="5">The sequence shown here is derived from an EMBL/GenBank/DDBJ whole genome shotgun (WGS) entry which is preliminary data.</text>
</comment>
<dbReference type="InterPro" id="IPR050278">
    <property type="entry name" value="Serine_Prot_S9B/DPPIV"/>
</dbReference>
<organism evidence="5 6">
    <name type="scientific">Pristionchus entomophagus</name>
    <dbReference type="NCBI Taxonomy" id="358040"/>
    <lineage>
        <taxon>Eukaryota</taxon>
        <taxon>Metazoa</taxon>
        <taxon>Ecdysozoa</taxon>
        <taxon>Nematoda</taxon>
        <taxon>Chromadorea</taxon>
        <taxon>Rhabditida</taxon>
        <taxon>Rhabditina</taxon>
        <taxon>Diplogasteromorpha</taxon>
        <taxon>Diplogasteroidea</taxon>
        <taxon>Neodiplogasteridae</taxon>
        <taxon>Pristionchus</taxon>
    </lineage>
</organism>
<evidence type="ECO:0000256" key="2">
    <source>
        <dbReference type="ARBA" id="ARBA00022825"/>
    </source>
</evidence>
<keyword evidence="1" id="KW-0031">Aminopeptidase</keyword>
<sequence length="192" mass="21713">IGYKDHAIVHIDVRGSGGRGWNYRSAVYGRLVTVEVEDTLEAMKMVLAKYPRLDPNRVAVSGWSYGGTMTTVLVELAPPAFFKCAIVGAPVTNFLSYWAGYTERYMADAPPSAYTDLTRDVSKFQNTTMLLVHGLRDENVHFQNSAILMEALQEANIPFELMVYPNQHHHMKNKAHEHMKQLFESCLSKCWA</sequence>
<dbReference type="InterPro" id="IPR029058">
    <property type="entry name" value="AB_hydrolase_fold"/>
</dbReference>
<evidence type="ECO:0000259" key="4">
    <source>
        <dbReference type="Pfam" id="PF00326"/>
    </source>
</evidence>
<dbReference type="GO" id="GO:0008236">
    <property type="term" value="F:serine-type peptidase activity"/>
    <property type="evidence" value="ECO:0007669"/>
    <property type="project" value="UniProtKB-KW"/>
</dbReference>
<keyword evidence="3" id="KW-0325">Glycoprotein</keyword>
<keyword evidence="2" id="KW-0720">Serine protease</keyword>
<dbReference type="GO" id="GO:0005886">
    <property type="term" value="C:plasma membrane"/>
    <property type="evidence" value="ECO:0007669"/>
    <property type="project" value="TreeGrafter"/>
</dbReference>
<dbReference type="Pfam" id="PF00326">
    <property type="entry name" value="Peptidase_S9"/>
    <property type="match status" value="1"/>
</dbReference>
<dbReference type="GO" id="GO:0008239">
    <property type="term" value="F:dipeptidyl-peptidase activity"/>
    <property type="evidence" value="ECO:0007669"/>
    <property type="project" value="TreeGrafter"/>
</dbReference>
<dbReference type="PANTHER" id="PTHR11731:SF200">
    <property type="entry name" value="DIPEPTIDYL PEPTIDASE 10, ISOFORM B"/>
    <property type="match status" value="1"/>
</dbReference>
<feature type="non-terminal residue" evidence="5">
    <location>
        <position position="1"/>
    </location>
</feature>
<feature type="domain" description="Peptidase S9 prolyl oligopeptidase catalytic" evidence="4">
    <location>
        <begin position="5"/>
        <end position="178"/>
    </location>
</feature>
<feature type="non-terminal residue" evidence="5">
    <location>
        <position position="192"/>
    </location>
</feature>
<dbReference type="Gene3D" id="3.40.50.1820">
    <property type="entry name" value="alpha/beta hydrolase"/>
    <property type="match status" value="1"/>
</dbReference>
<keyword evidence="6" id="KW-1185">Reference proteome</keyword>
<reference evidence="5" key="1">
    <citation type="submission" date="2023-10" db="EMBL/GenBank/DDBJ databases">
        <title>Genome assembly of Pristionchus species.</title>
        <authorList>
            <person name="Yoshida K."/>
            <person name="Sommer R.J."/>
        </authorList>
    </citation>
    <scope>NUCLEOTIDE SEQUENCE</scope>
    <source>
        <strain evidence="5">RS0144</strain>
    </source>
</reference>
<dbReference type="EMBL" id="BTSX01000005">
    <property type="protein sequence ID" value="GMS99619.1"/>
    <property type="molecule type" value="Genomic_DNA"/>
</dbReference>
<keyword evidence="1" id="KW-0645">Protease</keyword>
<dbReference type="GO" id="GO:0004177">
    <property type="term" value="F:aminopeptidase activity"/>
    <property type="evidence" value="ECO:0007669"/>
    <property type="project" value="UniProtKB-KW"/>
</dbReference>
<evidence type="ECO:0000256" key="1">
    <source>
        <dbReference type="ARBA" id="ARBA00022438"/>
    </source>
</evidence>
<evidence type="ECO:0000313" key="5">
    <source>
        <dbReference type="EMBL" id="GMS99619.1"/>
    </source>
</evidence>
<proteinExistence type="predicted"/>
<dbReference type="SUPFAM" id="SSF53474">
    <property type="entry name" value="alpha/beta-Hydrolases"/>
    <property type="match status" value="1"/>
</dbReference>
<gene>
    <name evidence="5" type="ORF">PENTCL1PPCAC_21794</name>
</gene>
<dbReference type="AlphaFoldDB" id="A0AAV5TZM5"/>
<accession>A0AAV5TZM5</accession>